<sequence>MSVSITWTTTTWSELSNYSSISAFLELVRNFLQEINIMVFEYLSSLSSNSAEWQTSVEVLSLVALAALGLYGGHVYQFVSAWASASLARILGLLSGPTAATESAKSKGHLDWHEPALDVTEASDEDDPLALQIIMTPAPKPAARNHFAGQRSIRRSRKKKGGKGLTFSQKFEMIPEEEQDGNEDDTEHDDPTQDSSTQIAEDEAATVTRSNASPPPPSMNSLENSQASQPSSSGRFKRSLVIPAAELRSHLRKSQSVPAKCLMKQKYAVSTSALLKAVQQDRQSRTSLTRRASSLSQLEGLEPLVAEFTEEQGSEEDNNNKHENEGSDEVAVMIETRRRTRRQSTQTPRNNSDPLPQPQHQTPVPGGQSSSLTTNRLRFAEKSSANLGGSLSSSSSSTRKRDYLHRQPPAFYSSGGSRHSSTRRSGTKHLVEDCRILERMFDQMNE</sequence>
<feature type="compositionally biased region" description="Low complexity" evidence="1">
    <location>
        <begin position="285"/>
        <end position="298"/>
    </location>
</feature>
<accession>A0A7S2Y5H7</accession>
<organism evidence="2">
    <name type="scientific">Entomoneis paludosa</name>
    <dbReference type="NCBI Taxonomy" id="265537"/>
    <lineage>
        <taxon>Eukaryota</taxon>
        <taxon>Sar</taxon>
        <taxon>Stramenopiles</taxon>
        <taxon>Ochrophyta</taxon>
        <taxon>Bacillariophyta</taxon>
        <taxon>Bacillariophyceae</taxon>
        <taxon>Bacillariophycidae</taxon>
        <taxon>Entomoneidaceae</taxon>
        <taxon>Entomoneis</taxon>
    </lineage>
</organism>
<feature type="compositionally biased region" description="Polar residues" evidence="1">
    <location>
        <begin position="350"/>
        <end position="376"/>
    </location>
</feature>
<feature type="region of interest" description="Disordered" evidence="1">
    <location>
        <begin position="279"/>
        <end position="428"/>
    </location>
</feature>
<feature type="compositionally biased region" description="Acidic residues" evidence="1">
    <location>
        <begin position="174"/>
        <end position="188"/>
    </location>
</feature>
<reference evidence="2" key="1">
    <citation type="submission" date="2021-01" db="EMBL/GenBank/DDBJ databases">
        <authorList>
            <person name="Corre E."/>
            <person name="Pelletier E."/>
            <person name="Niang G."/>
            <person name="Scheremetjew M."/>
            <person name="Finn R."/>
            <person name="Kale V."/>
            <person name="Holt S."/>
            <person name="Cochrane G."/>
            <person name="Meng A."/>
            <person name="Brown T."/>
            <person name="Cohen L."/>
        </authorList>
    </citation>
    <scope>NUCLEOTIDE SEQUENCE</scope>
    <source>
        <strain evidence="2">CCMP125</strain>
    </source>
</reference>
<feature type="compositionally biased region" description="Low complexity" evidence="1">
    <location>
        <begin position="383"/>
        <end position="397"/>
    </location>
</feature>
<dbReference type="EMBL" id="HBHT01007846">
    <property type="protein sequence ID" value="CAD9950862.1"/>
    <property type="molecule type" value="Transcribed_RNA"/>
</dbReference>
<name>A0A7S2Y5H7_9STRA</name>
<protein>
    <submittedName>
        <fullName evidence="2">Uncharacterized protein</fullName>
    </submittedName>
</protein>
<proteinExistence type="predicted"/>
<feature type="compositionally biased region" description="Basic residues" evidence="1">
    <location>
        <begin position="152"/>
        <end position="162"/>
    </location>
</feature>
<evidence type="ECO:0000256" key="1">
    <source>
        <dbReference type="SAM" id="MobiDB-lite"/>
    </source>
</evidence>
<dbReference type="AlphaFoldDB" id="A0A7S2Y5H7"/>
<feature type="region of interest" description="Disordered" evidence="1">
    <location>
        <begin position="137"/>
        <end position="236"/>
    </location>
</feature>
<evidence type="ECO:0000313" key="2">
    <source>
        <dbReference type="EMBL" id="CAD9950862.1"/>
    </source>
</evidence>
<feature type="compositionally biased region" description="Acidic residues" evidence="1">
    <location>
        <begin position="308"/>
        <end position="317"/>
    </location>
</feature>
<gene>
    <name evidence="2" type="ORF">APAL1065_LOCUS5235</name>
</gene>
<feature type="compositionally biased region" description="Polar residues" evidence="1">
    <location>
        <begin position="222"/>
        <end position="234"/>
    </location>
</feature>